<dbReference type="GO" id="GO:0032040">
    <property type="term" value="C:small-subunit processome"/>
    <property type="evidence" value="ECO:0007669"/>
    <property type="project" value="InterPro"/>
</dbReference>
<comment type="subcellular location">
    <subcellularLocation>
        <location evidence="1">Nucleus</location>
        <location evidence="1">Nucleolus</location>
    </subcellularLocation>
</comment>
<dbReference type="SUPFAM" id="SSF88723">
    <property type="entry name" value="PIN domain-like"/>
    <property type="match status" value="1"/>
</dbReference>
<name>A0A9P7D7I5_9AGAM</name>
<dbReference type="InterPro" id="IPR037503">
    <property type="entry name" value="Fcf1_PIN"/>
</dbReference>
<dbReference type="Proteomes" id="UP000714275">
    <property type="component" value="Unassembled WGS sequence"/>
</dbReference>
<dbReference type="GO" id="GO:0042274">
    <property type="term" value="P:ribosomal small subunit biogenesis"/>
    <property type="evidence" value="ECO:0007669"/>
    <property type="project" value="UniProtKB-ARBA"/>
</dbReference>
<protein>
    <submittedName>
        <fullName evidence="7">Fcf1-domain-containing protein</fullName>
    </submittedName>
</protein>
<organism evidence="7 8">
    <name type="scientific">Suillus placidus</name>
    <dbReference type="NCBI Taxonomy" id="48579"/>
    <lineage>
        <taxon>Eukaryota</taxon>
        <taxon>Fungi</taxon>
        <taxon>Dikarya</taxon>
        <taxon>Basidiomycota</taxon>
        <taxon>Agaricomycotina</taxon>
        <taxon>Agaricomycetes</taxon>
        <taxon>Agaricomycetidae</taxon>
        <taxon>Boletales</taxon>
        <taxon>Suillineae</taxon>
        <taxon>Suillaceae</taxon>
        <taxon>Suillus</taxon>
    </lineage>
</organism>
<comment type="caution">
    <text evidence="7">The sequence shown here is derived from an EMBL/GenBank/DDBJ whole genome shotgun (WGS) entry which is preliminary data.</text>
</comment>
<proteinExistence type="inferred from homology"/>
<dbReference type="EMBL" id="JABBWD010000004">
    <property type="protein sequence ID" value="KAG1781922.1"/>
    <property type="molecule type" value="Genomic_DNA"/>
</dbReference>
<keyword evidence="4" id="KW-0539">Nucleus</keyword>
<dbReference type="SMART" id="SM00670">
    <property type="entry name" value="PINc"/>
    <property type="match status" value="1"/>
</dbReference>
<dbReference type="FunFam" id="3.40.50.1010:FF:000004">
    <property type="entry name" value="rRNA-processing protein FCF1 homolog"/>
    <property type="match status" value="1"/>
</dbReference>
<evidence type="ECO:0000256" key="5">
    <source>
        <dbReference type="ARBA" id="ARBA00024026"/>
    </source>
</evidence>
<evidence type="ECO:0000259" key="6">
    <source>
        <dbReference type="SMART" id="SM00670"/>
    </source>
</evidence>
<keyword evidence="3" id="KW-0698">rRNA processing</keyword>
<evidence type="ECO:0000313" key="8">
    <source>
        <dbReference type="Proteomes" id="UP000714275"/>
    </source>
</evidence>
<sequence length="217" mass="24968">MFSVLEYIIQPVEDGDGRSWTRAGKAKKTRKFAAVKRLLNPNDARLKENQLKQKRKEEEEKAKAVRRIPQVASSMFLAHNTELVPPYRVLIDTNFINFSLQNKLELVSGMMDCLFAKCIPCVTDCVMAELEKLGHRYRVALRVARDPRFERLNCSHTGTYADDCLVQRVTAHKCYIVATCDRELRRRIRQIPGVPLMYIVSRRYAIERLPDQGAPGS</sequence>
<evidence type="ECO:0000313" key="7">
    <source>
        <dbReference type="EMBL" id="KAG1781922.1"/>
    </source>
</evidence>
<dbReference type="GO" id="GO:0004540">
    <property type="term" value="F:RNA nuclease activity"/>
    <property type="evidence" value="ECO:0007669"/>
    <property type="project" value="UniProtKB-ARBA"/>
</dbReference>
<comment type="similarity">
    <text evidence="5">Belongs to the UTP23/FCF1 family. FCF1 subfamily.</text>
</comment>
<dbReference type="InterPro" id="IPR029060">
    <property type="entry name" value="PIN-like_dom_sf"/>
</dbReference>
<dbReference type="Pfam" id="PF04900">
    <property type="entry name" value="Fcf1"/>
    <property type="match status" value="1"/>
</dbReference>
<gene>
    <name evidence="7" type="ORF">EV702DRAFT_1238805</name>
</gene>
<reference evidence="7" key="1">
    <citation type="journal article" date="2020" name="New Phytol.">
        <title>Comparative genomics reveals dynamic genome evolution in host specialist ectomycorrhizal fungi.</title>
        <authorList>
            <person name="Lofgren L.A."/>
            <person name="Nguyen N.H."/>
            <person name="Vilgalys R."/>
            <person name="Ruytinx J."/>
            <person name="Liao H.L."/>
            <person name="Branco S."/>
            <person name="Kuo A."/>
            <person name="LaButti K."/>
            <person name="Lipzen A."/>
            <person name="Andreopoulos W."/>
            <person name="Pangilinan J."/>
            <person name="Riley R."/>
            <person name="Hundley H."/>
            <person name="Na H."/>
            <person name="Barry K."/>
            <person name="Grigoriev I.V."/>
            <person name="Stajich J.E."/>
            <person name="Kennedy P.G."/>
        </authorList>
    </citation>
    <scope>NUCLEOTIDE SEQUENCE</scope>
    <source>
        <strain evidence="7">DOB743</strain>
    </source>
</reference>
<dbReference type="GO" id="GO:0006364">
    <property type="term" value="P:rRNA processing"/>
    <property type="evidence" value="ECO:0007669"/>
    <property type="project" value="UniProtKB-KW"/>
</dbReference>
<evidence type="ECO:0000256" key="1">
    <source>
        <dbReference type="ARBA" id="ARBA00004604"/>
    </source>
</evidence>
<dbReference type="CDD" id="cd09864">
    <property type="entry name" value="PIN_Fcf1-like"/>
    <property type="match status" value="1"/>
</dbReference>
<accession>A0A9P7D7I5</accession>
<dbReference type="InterPro" id="IPR002716">
    <property type="entry name" value="PIN_dom"/>
</dbReference>
<feature type="domain" description="PIN" evidence="6">
    <location>
        <begin position="87"/>
        <end position="186"/>
    </location>
</feature>
<dbReference type="PANTHER" id="PTHR12416">
    <property type="entry name" value="RRNA-PROCESSING PROTEIN UTP23 HOMOLOG"/>
    <property type="match status" value="1"/>
</dbReference>
<evidence type="ECO:0000256" key="2">
    <source>
        <dbReference type="ARBA" id="ARBA00022517"/>
    </source>
</evidence>
<dbReference type="OrthoDB" id="76105at2759"/>
<keyword evidence="2" id="KW-0690">Ribosome biogenesis</keyword>
<evidence type="ECO:0000256" key="4">
    <source>
        <dbReference type="ARBA" id="ARBA00023242"/>
    </source>
</evidence>
<keyword evidence="8" id="KW-1185">Reference proteome</keyword>
<dbReference type="Gene3D" id="3.40.50.1010">
    <property type="entry name" value="5'-nuclease"/>
    <property type="match status" value="1"/>
</dbReference>
<dbReference type="AlphaFoldDB" id="A0A9P7D7I5"/>
<evidence type="ECO:0000256" key="3">
    <source>
        <dbReference type="ARBA" id="ARBA00022552"/>
    </source>
</evidence>
<dbReference type="InterPro" id="IPR006984">
    <property type="entry name" value="Fcf1/UTP23"/>
</dbReference>